<evidence type="ECO:0000313" key="4">
    <source>
        <dbReference type="Proteomes" id="UP001499841"/>
    </source>
</evidence>
<dbReference type="Pfam" id="PF01551">
    <property type="entry name" value="Peptidase_M23"/>
    <property type="match status" value="1"/>
</dbReference>
<comment type="caution">
    <text evidence="3">The sequence shown here is derived from an EMBL/GenBank/DDBJ whole genome shotgun (WGS) entry which is preliminary data.</text>
</comment>
<dbReference type="PANTHER" id="PTHR21666">
    <property type="entry name" value="PEPTIDASE-RELATED"/>
    <property type="match status" value="1"/>
</dbReference>
<evidence type="ECO:0000256" key="1">
    <source>
        <dbReference type="SAM" id="SignalP"/>
    </source>
</evidence>
<dbReference type="InterPro" id="IPR011055">
    <property type="entry name" value="Dup_hybrid_motif"/>
</dbReference>
<evidence type="ECO:0000313" key="3">
    <source>
        <dbReference type="EMBL" id="GAA3512406.1"/>
    </source>
</evidence>
<keyword evidence="1" id="KW-0732">Signal</keyword>
<dbReference type="Proteomes" id="UP001499841">
    <property type="component" value="Unassembled WGS sequence"/>
</dbReference>
<feature type="chain" id="PRO_5047279868" description="M23ase beta-sheet core domain-containing protein" evidence="1">
    <location>
        <begin position="21"/>
        <end position="252"/>
    </location>
</feature>
<dbReference type="Gene3D" id="2.70.70.10">
    <property type="entry name" value="Glucose Permease (Domain IIA)"/>
    <property type="match status" value="1"/>
</dbReference>
<evidence type="ECO:0000259" key="2">
    <source>
        <dbReference type="Pfam" id="PF01551"/>
    </source>
</evidence>
<sequence>MLVSLAALTIAAPLTGVATAGSTDAAVASVAAIPVRDSVLTLLDARAATTSLAAGAPASLVADPTARARAEALQASRATVRAALETTAEDGANGTRAAVAEPQPLFVMPLAAGNYRLTSAYGYRNDPLGRGRSFHTGTDMAAPLGTPIYAVADGIVDYVSVGKDGRSSMLIVLKHEIDGRYVYSWYNHMYPDGLYVQEGQQVRAGEVIAAVGSNGNSTGPHLHLEIHTDDELTTTEPLTWLAEHGAVDIGSL</sequence>
<feature type="domain" description="M23ase beta-sheet core" evidence="2">
    <location>
        <begin position="134"/>
        <end position="230"/>
    </location>
</feature>
<accession>A0ABP6UNF0</accession>
<dbReference type="CDD" id="cd12797">
    <property type="entry name" value="M23_peptidase"/>
    <property type="match status" value="1"/>
</dbReference>
<keyword evidence="4" id="KW-1185">Reference proteome</keyword>
<reference evidence="4" key="1">
    <citation type="journal article" date="2019" name="Int. J. Syst. Evol. Microbiol.">
        <title>The Global Catalogue of Microorganisms (GCM) 10K type strain sequencing project: providing services to taxonomists for standard genome sequencing and annotation.</title>
        <authorList>
            <consortium name="The Broad Institute Genomics Platform"/>
            <consortium name="The Broad Institute Genome Sequencing Center for Infectious Disease"/>
            <person name="Wu L."/>
            <person name="Ma J."/>
        </authorList>
    </citation>
    <scope>NUCLEOTIDE SEQUENCE [LARGE SCALE GENOMIC DNA]</scope>
    <source>
        <strain evidence="4">JCM 17459</strain>
    </source>
</reference>
<dbReference type="InterPro" id="IPR016047">
    <property type="entry name" value="M23ase_b-sheet_dom"/>
</dbReference>
<proteinExistence type="predicted"/>
<feature type="signal peptide" evidence="1">
    <location>
        <begin position="1"/>
        <end position="20"/>
    </location>
</feature>
<dbReference type="EMBL" id="BAABBA010000038">
    <property type="protein sequence ID" value="GAA3512406.1"/>
    <property type="molecule type" value="Genomic_DNA"/>
</dbReference>
<dbReference type="InterPro" id="IPR050570">
    <property type="entry name" value="Cell_wall_metabolism_enzyme"/>
</dbReference>
<dbReference type="PANTHER" id="PTHR21666:SF270">
    <property type="entry name" value="MUREIN HYDROLASE ACTIVATOR ENVC"/>
    <property type="match status" value="1"/>
</dbReference>
<dbReference type="SUPFAM" id="SSF51261">
    <property type="entry name" value="Duplicated hybrid motif"/>
    <property type="match status" value="1"/>
</dbReference>
<name>A0ABP6UNF0_9MICO</name>
<organism evidence="3 4">
    <name type="scientific">Georgenia daeguensis</name>
    <dbReference type="NCBI Taxonomy" id="908355"/>
    <lineage>
        <taxon>Bacteria</taxon>
        <taxon>Bacillati</taxon>
        <taxon>Actinomycetota</taxon>
        <taxon>Actinomycetes</taxon>
        <taxon>Micrococcales</taxon>
        <taxon>Bogoriellaceae</taxon>
        <taxon>Georgenia</taxon>
    </lineage>
</organism>
<protein>
    <recommendedName>
        <fullName evidence="2">M23ase beta-sheet core domain-containing protein</fullName>
    </recommendedName>
</protein>
<gene>
    <name evidence="3" type="ORF">GCM10022262_40500</name>
</gene>